<protein>
    <submittedName>
        <fullName evidence="1">Uncharacterized protein</fullName>
    </submittedName>
</protein>
<comment type="caution">
    <text evidence="1">The sequence shown here is derived from an EMBL/GenBank/DDBJ whole genome shotgun (WGS) entry which is preliminary data.</text>
</comment>
<name>A0ABT1S7B2_9FIRM</name>
<accession>A0ABT1S7B2</accession>
<dbReference type="EMBL" id="JANGAC010000002">
    <property type="protein sequence ID" value="MCQ4922237.1"/>
    <property type="molecule type" value="Genomic_DNA"/>
</dbReference>
<evidence type="ECO:0000313" key="2">
    <source>
        <dbReference type="Proteomes" id="UP001524478"/>
    </source>
</evidence>
<reference evidence="1 2" key="1">
    <citation type="submission" date="2022-06" db="EMBL/GenBank/DDBJ databases">
        <title>Isolation of gut microbiota from human fecal samples.</title>
        <authorList>
            <person name="Pamer E.G."/>
            <person name="Barat B."/>
            <person name="Waligurski E."/>
            <person name="Medina S."/>
            <person name="Paddock L."/>
            <person name="Mostad J."/>
        </authorList>
    </citation>
    <scope>NUCLEOTIDE SEQUENCE [LARGE SCALE GENOMIC DNA]</scope>
    <source>
        <strain evidence="1 2">DFI.7.95</strain>
    </source>
</reference>
<proteinExistence type="predicted"/>
<gene>
    <name evidence="1" type="ORF">NE686_04015</name>
</gene>
<evidence type="ECO:0000313" key="1">
    <source>
        <dbReference type="EMBL" id="MCQ4922237.1"/>
    </source>
</evidence>
<organism evidence="1 2">
    <name type="scientific">Tissierella carlieri</name>
    <dbReference type="NCBI Taxonomy" id="689904"/>
    <lineage>
        <taxon>Bacteria</taxon>
        <taxon>Bacillati</taxon>
        <taxon>Bacillota</taxon>
        <taxon>Tissierellia</taxon>
        <taxon>Tissierellales</taxon>
        <taxon>Tissierellaceae</taxon>
        <taxon>Tissierella</taxon>
    </lineage>
</organism>
<dbReference type="RefSeq" id="WP_256310525.1">
    <property type="nucleotide sequence ID" value="NZ_JANGAC010000002.1"/>
</dbReference>
<dbReference type="Proteomes" id="UP001524478">
    <property type="component" value="Unassembled WGS sequence"/>
</dbReference>
<sequence>MIVLDSQEQIVLAKTYSIIGKYFRTITSNNGDAEVVLRCAGLSSLIDEYESQLTPHYYNQGWRNDNPKYNPINACFSICSRIESNKKALANFLKEIFDRIYYIEEDDFKLLKNYLEIIGYELLVEDLEDSYKDNLYKYRLSVSSAGAIERQNDASFLLKALNRSHSDIVHCYIEAISNYGNSEYKSCIDNCRSLMENFFKKIDSNSDYARGILKATGEKIIDNSNTELTSIKKIFSHWIEKRNGANRYRLFITMYSAMSGLGTHGEEVPSKEDSLMFLRMTEDILIWCLQKSIGF</sequence>
<keyword evidence="2" id="KW-1185">Reference proteome</keyword>